<dbReference type="InParanoid" id="D3B2Z0"/>
<evidence type="ECO:0000313" key="2">
    <source>
        <dbReference type="Proteomes" id="UP000001396"/>
    </source>
</evidence>
<proteinExistence type="predicted"/>
<dbReference type="AlphaFoldDB" id="D3B2Z0"/>
<accession>D3B2Z0</accession>
<comment type="caution">
    <text evidence="1">The sequence shown here is derived from an EMBL/GenBank/DDBJ whole genome shotgun (WGS) entry which is preliminary data.</text>
</comment>
<name>D3B2Z0_HETP5</name>
<gene>
    <name evidence="1" type="ORF">PPL_02755</name>
</gene>
<organism evidence="1 2">
    <name type="scientific">Heterostelium pallidum (strain ATCC 26659 / Pp 5 / PN500)</name>
    <name type="common">Cellular slime mold</name>
    <name type="synonym">Polysphondylium pallidum</name>
    <dbReference type="NCBI Taxonomy" id="670386"/>
    <lineage>
        <taxon>Eukaryota</taxon>
        <taxon>Amoebozoa</taxon>
        <taxon>Evosea</taxon>
        <taxon>Eumycetozoa</taxon>
        <taxon>Dictyostelia</taxon>
        <taxon>Acytosteliales</taxon>
        <taxon>Acytosteliaceae</taxon>
        <taxon>Heterostelium</taxon>
    </lineage>
</organism>
<keyword evidence="2" id="KW-1185">Reference proteome</keyword>
<reference evidence="1 2" key="1">
    <citation type="journal article" date="2011" name="Genome Res.">
        <title>Phylogeny-wide analysis of social amoeba genomes highlights ancient origins for complex intercellular communication.</title>
        <authorList>
            <person name="Heidel A.J."/>
            <person name="Lawal H.M."/>
            <person name="Felder M."/>
            <person name="Schilde C."/>
            <person name="Helps N.R."/>
            <person name="Tunggal B."/>
            <person name="Rivero F."/>
            <person name="John U."/>
            <person name="Schleicher M."/>
            <person name="Eichinger L."/>
            <person name="Platzer M."/>
            <person name="Noegel A.A."/>
            <person name="Schaap P."/>
            <person name="Gloeckner G."/>
        </authorList>
    </citation>
    <scope>NUCLEOTIDE SEQUENCE [LARGE SCALE GENOMIC DNA]</scope>
    <source>
        <strain evidence="2">ATCC 26659 / Pp 5 / PN500</strain>
    </source>
</reference>
<evidence type="ECO:0000313" key="1">
    <source>
        <dbReference type="EMBL" id="EFA83688.1"/>
    </source>
</evidence>
<dbReference type="EMBL" id="ADBJ01000010">
    <property type="protein sequence ID" value="EFA83688.1"/>
    <property type="molecule type" value="Genomic_DNA"/>
</dbReference>
<dbReference type="RefSeq" id="XP_020435805.1">
    <property type="nucleotide sequence ID" value="XM_020573733.1"/>
</dbReference>
<dbReference type="GeneID" id="31358278"/>
<dbReference type="Proteomes" id="UP000001396">
    <property type="component" value="Unassembled WGS sequence"/>
</dbReference>
<sequence length="333" mass="39491">MTILQNHIYKKIIEYLWFENKKNRRFARSLSMINWYFHGVICSLNTKFSGRYKRIEKLLNHHYQKPNSRDKLNRCALFNNLTELDCATGALRDVSMDALKMIAPNLRSLKCGHGDIRMMIKLGVKPEYFSCPVLEHLLFRFNLFFDREPVDATPAFQVQLINYLKKHRILKSFHIDCEFNDGAKCVEFLLQDTTIERLSMDCIDYCSLVSRNNLYKMKTSVNDRKLEMLARVHHLKLGRDLDNTFKGITRLLNRQQQYGFKADRVLKCSVKMTGDQIEPEFIETLKNNRSIRRLYLNIRDPTDKTANFKFIKQINDIIQEHPTIANKSKWFYQ</sequence>
<protein>
    <submittedName>
        <fullName evidence="1">Uncharacterized protein</fullName>
    </submittedName>
</protein>